<dbReference type="PANTHER" id="PTHR33116:SF78">
    <property type="entry name" value="OS12G0587133 PROTEIN"/>
    <property type="match status" value="1"/>
</dbReference>
<dbReference type="AlphaFoldDB" id="A0A2Z6M8W4"/>
<keyword evidence="1" id="KW-0472">Membrane</keyword>
<sequence length="226" mass="26549">MVSHFCEQEGERRRWFFSWRRELFQWELDLVSQLNDILEPVVLSLDDDSWIWRPDVDGIFSVNSAYNLLVDELRSEDELEEEVAVVFEQLWESPAPSKCVGCVGSVESSIHLFLHCPCALRVWYGIFRWLGVVIVAPPSLMLLFKVMKGAARGKKTRSGFFMIWHATIWCIWKAQNKSIFDNDSFIPDDIVENIKVVSWKWSLARMKTSPCMFYEWNWDPGECLLR</sequence>
<accession>A0A2Z6M8W4</accession>
<dbReference type="PANTHER" id="PTHR33116">
    <property type="entry name" value="REVERSE TRANSCRIPTASE ZINC-BINDING DOMAIN-CONTAINING PROTEIN-RELATED-RELATED"/>
    <property type="match status" value="1"/>
</dbReference>
<gene>
    <name evidence="2" type="ORF">TSUD_33690</name>
</gene>
<feature type="transmembrane region" description="Helical" evidence="1">
    <location>
        <begin position="122"/>
        <end position="144"/>
    </location>
</feature>
<evidence type="ECO:0000313" key="2">
    <source>
        <dbReference type="EMBL" id="GAU21872.1"/>
    </source>
</evidence>
<evidence type="ECO:0000313" key="3">
    <source>
        <dbReference type="Proteomes" id="UP000242715"/>
    </source>
</evidence>
<protein>
    <recommendedName>
        <fullName evidence="4">Reverse transcriptase zinc-binding domain-containing protein</fullName>
    </recommendedName>
</protein>
<dbReference type="EMBL" id="DF973239">
    <property type="protein sequence ID" value="GAU21872.1"/>
    <property type="molecule type" value="Genomic_DNA"/>
</dbReference>
<reference evidence="3" key="1">
    <citation type="journal article" date="2017" name="Front. Plant Sci.">
        <title>Climate Clever Clovers: New Paradigm to Reduce the Environmental Footprint of Ruminants by Breeding Low Methanogenic Forages Utilizing Haplotype Variation.</title>
        <authorList>
            <person name="Kaur P."/>
            <person name="Appels R."/>
            <person name="Bayer P.E."/>
            <person name="Keeble-Gagnere G."/>
            <person name="Wang J."/>
            <person name="Hirakawa H."/>
            <person name="Shirasawa K."/>
            <person name="Vercoe P."/>
            <person name="Stefanova K."/>
            <person name="Durmic Z."/>
            <person name="Nichols P."/>
            <person name="Revell C."/>
            <person name="Isobe S.N."/>
            <person name="Edwards D."/>
            <person name="Erskine W."/>
        </authorList>
    </citation>
    <scope>NUCLEOTIDE SEQUENCE [LARGE SCALE GENOMIC DNA]</scope>
    <source>
        <strain evidence="3">cv. Daliak</strain>
    </source>
</reference>
<organism evidence="2 3">
    <name type="scientific">Trifolium subterraneum</name>
    <name type="common">Subterranean clover</name>
    <dbReference type="NCBI Taxonomy" id="3900"/>
    <lineage>
        <taxon>Eukaryota</taxon>
        <taxon>Viridiplantae</taxon>
        <taxon>Streptophyta</taxon>
        <taxon>Embryophyta</taxon>
        <taxon>Tracheophyta</taxon>
        <taxon>Spermatophyta</taxon>
        <taxon>Magnoliopsida</taxon>
        <taxon>eudicotyledons</taxon>
        <taxon>Gunneridae</taxon>
        <taxon>Pentapetalae</taxon>
        <taxon>rosids</taxon>
        <taxon>fabids</taxon>
        <taxon>Fabales</taxon>
        <taxon>Fabaceae</taxon>
        <taxon>Papilionoideae</taxon>
        <taxon>50 kb inversion clade</taxon>
        <taxon>NPAAA clade</taxon>
        <taxon>Hologalegina</taxon>
        <taxon>IRL clade</taxon>
        <taxon>Trifolieae</taxon>
        <taxon>Trifolium</taxon>
    </lineage>
</organism>
<keyword evidence="1" id="KW-0812">Transmembrane</keyword>
<evidence type="ECO:0008006" key="4">
    <source>
        <dbReference type="Google" id="ProtNLM"/>
    </source>
</evidence>
<keyword evidence="1" id="KW-1133">Transmembrane helix</keyword>
<name>A0A2Z6M8W4_TRISU</name>
<dbReference type="Proteomes" id="UP000242715">
    <property type="component" value="Unassembled WGS sequence"/>
</dbReference>
<dbReference type="OrthoDB" id="1393472at2759"/>
<proteinExistence type="predicted"/>
<evidence type="ECO:0000256" key="1">
    <source>
        <dbReference type="SAM" id="Phobius"/>
    </source>
</evidence>
<keyword evidence="3" id="KW-1185">Reference proteome</keyword>